<dbReference type="PANTHER" id="PTHR30411">
    <property type="entry name" value="CYTOPLASMIC PROTEIN"/>
    <property type="match status" value="1"/>
</dbReference>
<dbReference type="EC" id="4.2.-.-" evidence="4"/>
<dbReference type="InterPro" id="IPR036754">
    <property type="entry name" value="YbaK/aa-tRNA-synt-asso_dom_sf"/>
</dbReference>
<dbReference type="EMBL" id="JAGGKT010000003">
    <property type="protein sequence ID" value="MBP1931637.1"/>
    <property type="molecule type" value="Genomic_DNA"/>
</dbReference>
<dbReference type="GO" id="GO:0016787">
    <property type="term" value="F:hydrolase activity"/>
    <property type="evidence" value="ECO:0007669"/>
    <property type="project" value="UniProtKB-KW"/>
</dbReference>
<reference evidence="6 7" key="1">
    <citation type="submission" date="2021-03" db="EMBL/GenBank/DDBJ databases">
        <title>Genomic Encyclopedia of Type Strains, Phase IV (KMG-IV): sequencing the most valuable type-strain genomes for metagenomic binning, comparative biology and taxonomic classification.</title>
        <authorList>
            <person name="Goeker M."/>
        </authorList>
    </citation>
    <scope>NUCLEOTIDE SEQUENCE [LARGE SCALE GENOMIC DNA]</scope>
    <source>
        <strain evidence="6 7">DSM 24738</strain>
    </source>
</reference>
<proteinExistence type="inferred from homology"/>
<dbReference type="NCBIfam" id="TIGR00011">
    <property type="entry name" value="YbaK_EbsC"/>
    <property type="match status" value="1"/>
</dbReference>
<keyword evidence="3 4" id="KW-0456">Lyase</keyword>
<dbReference type="Proteomes" id="UP001519343">
    <property type="component" value="Unassembled WGS sequence"/>
</dbReference>
<evidence type="ECO:0000259" key="5">
    <source>
        <dbReference type="Pfam" id="PF04073"/>
    </source>
</evidence>
<accession>A0ABS4GMX4</accession>
<organism evidence="6 7">
    <name type="scientific">Ammoniphilus resinae</name>
    <dbReference type="NCBI Taxonomy" id="861532"/>
    <lineage>
        <taxon>Bacteria</taxon>
        <taxon>Bacillati</taxon>
        <taxon>Bacillota</taxon>
        <taxon>Bacilli</taxon>
        <taxon>Bacillales</taxon>
        <taxon>Paenibacillaceae</taxon>
        <taxon>Aneurinibacillus group</taxon>
        <taxon>Ammoniphilus</taxon>
    </lineage>
</organism>
<dbReference type="PANTHER" id="PTHR30411:SF0">
    <property type="entry name" value="CYS-TRNA(PRO)_CYS-TRNA(CYS) DEACYLASE YBAK"/>
    <property type="match status" value="1"/>
</dbReference>
<dbReference type="Gene3D" id="3.90.960.10">
    <property type="entry name" value="YbaK/aminoacyl-tRNA synthetase-associated domain"/>
    <property type="match status" value="1"/>
</dbReference>
<evidence type="ECO:0000313" key="7">
    <source>
        <dbReference type="Proteomes" id="UP001519343"/>
    </source>
</evidence>
<feature type="domain" description="YbaK/aminoacyl-tRNA synthetase-associated" evidence="5">
    <location>
        <begin position="34"/>
        <end position="146"/>
    </location>
</feature>
<evidence type="ECO:0000256" key="4">
    <source>
        <dbReference type="PIRNR" id="PIRNR006181"/>
    </source>
</evidence>
<dbReference type="InterPro" id="IPR007214">
    <property type="entry name" value="YbaK/aa-tRNA-synth-assoc-dom"/>
</dbReference>
<evidence type="ECO:0000256" key="3">
    <source>
        <dbReference type="ARBA" id="ARBA00023239"/>
    </source>
</evidence>
<keyword evidence="2 4" id="KW-0648">Protein biosynthesis</keyword>
<dbReference type="RefSeq" id="WP_209809727.1">
    <property type="nucleotide sequence ID" value="NZ_JAGGKT010000003.1"/>
</dbReference>
<sequence>MAQKTNVARILDQKRIPYELKEYSVDVADLSAPTVADKIGMPIAQVYKTLVVRGDKTGVLLVCIPGNLELDLKSLAALSENKKVEVVPLKEVQALTGYIRGGVSPIGTKKNYPVFIDENVKQWEKISISAGVRGCQILLHPDDLLQITQARCGSFSR</sequence>
<dbReference type="Pfam" id="PF04073">
    <property type="entry name" value="tRNA_edit"/>
    <property type="match status" value="1"/>
</dbReference>
<evidence type="ECO:0000313" key="6">
    <source>
        <dbReference type="EMBL" id="MBP1931637.1"/>
    </source>
</evidence>
<dbReference type="PIRSF" id="PIRSF006181">
    <property type="entry name" value="EbsC_YbaK"/>
    <property type="match status" value="1"/>
</dbReference>
<evidence type="ECO:0000256" key="1">
    <source>
        <dbReference type="ARBA" id="ARBA00009798"/>
    </source>
</evidence>
<dbReference type="InterPro" id="IPR004369">
    <property type="entry name" value="Prolyl-tRNA_editing_YbaK/EbsC"/>
</dbReference>
<protein>
    <recommendedName>
        <fullName evidence="4">Cys-tRNA(Pro)/Cys-tRNA(Cys) deacylase</fullName>
        <ecNumber evidence="4">4.2.-.-</ecNumber>
    </recommendedName>
</protein>
<comment type="similarity">
    <text evidence="1 4">Belongs to the prolyl-tRNA editing family. YbaK/EbsC subfamily.</text>
</comment>
<gene>
    <name evidence="6" type="ORF">J2Z37_001638</name>
</gene>
<keyword evidence="7" id="KW-1185">Reference proteome</keyword>
<evidence type="ECO:0000256" key="2">
    <source>
        <dbReference type="ARBA" id="ARBA00022917"/>
    </source>
</evidence>
<comment type="caution">
    <text evidence="6">The sequence shown here is derived from an EMBL/GenBank/DDBJ whole genome shotgun (WGS) entry which is preliminary data.</text>
</comment>
<name>A0ABS4GMX4_9BACL</name>
<keyword evidence="6" id="KW-0378">Hydrolase</keyword>
<dbReference type="CDD" id="cd00002">
    <property type="entry name" value="YbaK_deacylase"/>
    <property type="match status" value="1"/>
</dbReference>
<dbReference type="SUPFAM" id="SSF55826">
    <property type="entry name" value="YbaK/ProRS associated domain"/>
    <property type="match status" value="1"/>
</dbReference>